<dbReference type="GO" id="GO:0043240">
    <property type="term" value="C:Fanconi anaemia nuclear complex"/>
    <property type="evidence" value="ECO:0007669"/>
    <property type="project" value="InterPro"/>
</dbReference>
<evidence type="ECO:0000313" key="2">
    <source>
        <dbReference type="Proteomes" id="UP000324091"/>
    </source>
</evidence>
<dbReference type="EMBL" id="RHFK02000001">
    <property type="protein sequence ID" value="TWW81485.1"/>
    <property type="molecule type" value="Genomic_DNA"/>
</dbReference>
<name>A0A5C6PPT2_9TELE</name>
<dbReference type="PANTHER" id="PTHR14890">
    <property type="entry name" value="FANCONI ANEMIA CORE COMPLEX-ASSOCIATED PROTEIN 100"/>
    <property type="match status" value="1"/>
</dbReference>
<reference evidence="1 2" key="1">
    <citation type="submission" date="2019-04" db="EMBL/GenBank/DDBJ databases">
        <title>Chromosome genome assembly for Takifugu flavidus.</title>
        <authorList>
            <person name="Xiao S."/>
        </authorList>
    </citation>
    <scope>NUCLEOTIDE SEQUENCE [LARGE SCALE GENOMIC DNA]</scope>
    <source>
        <strain evidence="1">HTHZ2018</strain>
        <tissue evidence="1">Muscle</tissue>
    </source>
</reference>
<keyword evidence="2" id="KW-1185">Reference proteome</keyword>
<sequence>MALERCEVETWAEFGFIGTSCSPKLMVVSERDVFLCTGCDEIYVFSTRERKLMASKSQSTAVLQFPSPVNDLVQSHDKCNLYVACMCGVYCVDLQLLPSSIGSDLLKVDLRSESLGKEDTSKKTEALHQSSTSLNVCRIIAVAELSRSTAGGEVHLLGLSAGGQLQRITTRRRTEDAGSSKGPTAQVGRSVGDLLSAIGDVCERASVLKSAIKSKSQVLKHLNHVINISFLLTASAKIEEHSDRKPIRCRAVTEWSRLLQRDSLNLTCVLDNSSPYALEQGWTLSICVSSLSYPPSEGGHCSSTNYSFPFQNVNPGETLEVSLPLADAGEAFFPFMVSCSLNFSLSSLLGAEEANCPGLQNSCINLPLNTLWVDWLHSLRLNGPEDALKKDTAQRNNAAADSIQAFINSHQFRRRGADEGRGGALRPERYSASVQVSSELLKNTKGSKSSDLEGHAQSRCVSFLEWLLSEGCGGVRRGHTGDQISGPVLHARGPNGHAVKLTAKEVIVGEEDTGRQGSLTTVLLQMESSFMAAVCGLHHAVLRRLQTLLQEAPETTSSLENVHRLRLRQATLRVEHLLQQIQHHRVSGAFSVGASGTQITQCIHSVYRDLRENPLIIL</sequence>
<proteinExistence type="predicted"/>
<evidence type="ECO:0000313" key="1">
    <source>
        <dbReference type="EMBL" id="TWW81485.1"/>
    </source>
</evidence>
<organism evidence="1 2">
    <name type="scientific">Takifugu flavidus</name>
    <name type="common">sansaifugu</name>
    <dbReference type="NCBI Taxonomy" id="433684"/>
    <lineage>
        <taxon>Eukaryota</taxon>
        <taxon>Metazoa</taxon>
        <taxon>Chordata</taxon>
        <taxon>Craniata</taxon>
        <taxon>Vertebrata</taxon>
        <taxon>Euteleostomi</taxon>
        <taxon>Actinopterygii</taxon>
        <taxon>Neopterygii</taxon>
        <taxon>Teleostei</taxon>
        <taxon>Neoteleostei</taxon>
        <taxon>Acanthomorphata</taxon>
        <taxon>Eupercaria</taxon>
        <taxon>Tetraodontiformes</taxon>
        <taxon>Tetradontoidea</taxon>
        <taxon>Tetraodontidae</taxon>
        <taxon>Takifugu</taxon>
    </lineage>
</organism>
<gene>
    <name evidence="1" type="ORF">D4764_01G0013000</name>
</gene>
<dbReference type="PANTHER" id="PTHR14890:SF1">
    <property type="entry name" value="FANCONI ANEMIA CORE COMPLEX-ASSOCIATED PROTEIN 100"/>
    <property type="match status" value="1"/>
</dbReference>
<protein>
    <submittedName>
        <fullName evidence="1">Fanconi anemia core complex-associated protein 100</fullName>
    </submittedName>
</protein>
<dbReference type="AlphaFoldDB" id="A0A5C6PPT2"/>
<comment type="caution">
    <text evidence="1">The sequence shown here is derived from an EMBL/GenBank/DDBJ whole genome shotgun (WGS) entry which is preliminary data.</text>
</comment>
<dbReference type="Proteomes" id="UP000324091">
    <property type="component" value="Chromosome 1"/>
</dbReference>
<dbReference type="InterPro" id="IPR029251">
    <property type="entry name" value="Faap100"/>
</dbReference>
<accession>A0A5C6PPT2</accession>
<dbReference type="GO" id="GO:0005654">
    <property type="term" value="C:nucleoplasm"/>
    <property type="evidence" value="ECO:0007669"/>
    <property type="project" value="TreeGrafter"/>
</dbReference>
<dbReference type="Pfam" id="PF15146">
    <property type="entry name" value="FANCAA"/>
    <property type="match status" value="1"/>
</dbReference>
<dbReference type="GO" id="GO:0036297">
    <property type="term" value="P:interstrand cross-link repair"/>
    <property type="evidence" value="ECO:0007669"/>
    <property type="project" value="InterPro"/>
</dbReference>